<dbReference type="PROSITE" id="PS50931">
    <property type="entry name" value="HTH_LYSR"/>
    <property type="match status" value="1"/>
</dbReference>
<dbReference type="CDD" id="cd05466">
    <property type="entry name" value="PBP2_LTTR_substrate"/>
    <property type="match status" value="1"/>
</dbReference>
<comment type="similarity">
    <text evidence="1">Belongs to the LysR transcriptional regulatory family.</text>
</comment>
<keyword evidence="4" id="KW-0804">Transcription</keyword>
<evidence type="ECO:0000256" key="4">
    <source>
        <dbReference type="ARBA" id="ARBA00023163"/>
    </source>
</evidence>
<dbReference type="Pfam" id="PF00126">
    <property type="entry name" value="HTH_1"/>
    <property type="match status" value="1"/>
</dbReference>
<dbReference type="Pfam" id="PF03466">
    <property type="entry name" value="LysR_substrate"/>
    <property type="match status" value="1"/>
</dbReference>
<keyword evidence="3" id="KW-0238">DNA-binding</keyword>
<dbReference type="GO" id="GO:0003700">
    <property type="term" value="F:DNA-binding transcription factor activity"/>
    <property type="evidence" value="ECO:0007669"/>
    <property type="project" value="InterPro"/>
</dbReference>
<evidence type="ECO:0000256" key="2">
    <source>
        <dbReference type="ARBA" id="ARBA00023015"/>
    </source>
</evidence>
<protein>
    <submittedName>
        <fullName evidence="6">LysR family transcriptional regulator</fullName>
    </submittedName>
</protein>
<dbReference type="InterPro" id="IPR036390">
    <property type="entry name" value="WH_DNA-bd_sf"/>
</dbReference>
<evidence type="ECO:0000256" key="1">
    <source>
        <dbReference type="ARBA" id="ARBA00009437"/>
    </source>
</evidence>
<name>A0A3G8LT41_9GAMM</name>
<dbReference type="Gene3D" id="1.10.10.10">
    <property type="entry name" value="Winged helix-like DNA-binding domain superfamily/Winged helix DNA-binding domain"/>
    <property type="match status" value="1"/>
</dbReference>
<dbReference type="PRINTS" id="PR00039">
    <property type="entry name" value="HTHLYSR"/>
</dbReference>
<sequence length="298" mass="33593">MLNQQWLTTFIKLVEVGHFTHTAEQLFMTQPGVSQHIKKLELQVGVDLLIRIGKSFELTEAGIILYQRALVWQQQQVQVLSQLAIDDEHIGECRIACSGSMALLLYPHLIDYQLPHHQLQISLEAAPNKRIIDNVMANTIDVGIITHSINMDELEVIPLAAQSLCLVLPQSYPHQSVTFEQLMALGMVSHPDAMHYWSQIARQYFTDKQALALQVPIRSYVNQLNQILVPVAKGLAFAVLPQFAVDNFAQAQDIRIASFATADADSVVVSEPLFIIHKKHRPLARRYGPIIDRIKQLV</sequence>
<dbReference type="InterPro" id="IPR005119">
    <property type="entry name" value="LysR_subst-bd"/>
</dbReference>
<dbReference type="PANTHER" id="PTHR30126">
    <property type="entry name" value="HTH-TYPE TRANSCRIPTIONAL REGULATOR"/>
    <property type="match status" value="1"/>
</dbReference>
<dbReference type="SUPFAM" id="SSF53850">
    <property type="entry name" value="Periplasmic binding protein-like II"/>
    <property type="match status" value="1"/>
</dbReference>
<dbReference type="Gene3D" id="3.40.190.10">
    <property type="entry name" value="Periplasmic binding protein-like II"/>
    <property type="match status" value="2"/>
</dbReference>
<keyword evidence="2" id="KW-0805">Transcription regulation</keyword>
<evidence type="ECO:0000256" key="3">
    <source>
        <dbReference type="ARBA" id="ARBA00023125"/>
    </source>
</evidence>
<accession>A0A3G8LT41</accession>
<evidence type="ECO:0000259" key="5">
    <source>
        <dbReference type="PROSITE" id="PS50931"/>
    </source>
</evidence>
<dbReference type="Proteomes" id="UP000278035">
    <property type="component" value="Chromosome"/>
</dbReference>
<dbReference type="KEGG" id="slj:EGC82_08330"/>
<organism evidence="6 7">
    <name type="scientific">Shewanella livingstonensis</name>
    <dbReference type="NCBI Taxonomy" id="150120"/>
    <lineage>
        <taxon>Bacteria</taxon>
        <taxon>Pseudomonadati</taxon>
        <taxon>Pseudomonadota</taxon>
        <taxon>Gammaproteobacteria</taxon>
        <taxon>Alteromonadales</taxon>
        <taxon>Shewanellaceae</taxon>
        <taxon>Shewanella</taxon>
    </lineage>
</organism>
<evidence type="ECO:0000313" key="6">
    <source>
        <dbReference type="EMBL" id="AZG72776.1"/>
    </source>
</evidence>
<gene>
    <name evidence="6" type="ORF">EGC82_08330</name>
</gene>
<feature type="domain" description="HTH lysR-type" evidence="5">
    <location>
        <begin position="2"/>
        <end position="59"/>
    </location>
</feature>
<proteinExistence type="inferred from homology"/>
<dbReference type="RefSeq" id="WP_124730347.1">
    <property type="nucleotide sequence ID" value="NZ_CBCSKC010000003.1"/>
</dbReference>
<dbReference type="AlphaFoldDB" id="A0A3G8LT41"/>
<dbReference type="OrthoDB" id="5289754at2"/>
<dbReference type="SUPFAM" id="SSF46785">
    <property type="entry name" value="Winged helix' DNA-binding domain"/>
    <property type="match status" value="1"/>
</dbReference>
<dbReference type="InterPro" id="IPR000847">
    <property type="entry name" value="LysR_HTH_N"/>
</dbReference>
<dbReference type="PANTHER" id="PTHR30126:SF99">
    <property type="entry name" value="TRANSCRIPTIONAL REGULATOR LYSR FAMILY"/>
    <property type="match status" value="1"/>
</dbReference>
<evidence type="ECO:0000313" key="7">
    <source>
        <dbReference type="Proteomes" id="UP000278035"/>
    </source>
</evidence>
<dbReference type="InterPro" id="IPR036388">
    <property type="entry name" value="WH-like_DNA-bd_sf"/>
</dbReference>
<dbReference type="EMBL" id="CP034015">
    <property type="protein sequence ID" value="AZG72776.1"/>
    <property type="molecule type" value="Genomic_DNA"/>
</dbReference>
<dbReference type="GO" id="GO:0000976">
    <property type="term" value="F:transcription cis-regulatory region binding"/>
    <property type="evidence" value="ECO:0007669"/>
    <property type="project" value="TreeGrafter"/>
</dbReference>
<reference evidence="7" key="1">
    <citation type="submission" date="2018-11" db="EMBL/GenBank/DDBJ databases">
        <title>Shewanella sp. M2.</title>
        <authorList>
            <person name="Hwang Y.J."/>
            <person name="Hwang C.Y."/>
        </authorList>
    </citation>
    <scope>NUCLEOTIDE SEQUENCE [LARGE SCALE GENOMIC DNA]</scope>
    <source>
        <strain evidence="7">LMG 19866</strain>
    </source>
</reference>
<keyword evidence="7" id="KW-1185">Reference proteome</keyword>